<protein>
    <recommendedName>
        <fullName evidence="2">DUF4097 domain-containing protein</fullName>
    </recommendedName>
</protein>
<sequence length="310" mass="32921">MKKIRIMMIGVALIFASALQAQVNETLESVAAPKPPNPPKKARAVSGVVVSNSNNFTFSSAGFGREKGPKNWKEIKVPNLGNKLLLKLDNVYIEGYKGKDVLITAKVEESEENDRAKGLRVINGSGLSDNSGLGMNIKTEGGVTEISMVGMPLEDSIRIKIPMDLPVTIKGGRGAMFNAGVIELKDIRAEVEVASTIGDVNLLNVTGPINVKVSQGDVTAKFVQPVKGPISLVAAMGAVDVAFPKNFGANVDVKSSMGNIYAADEFQFEKPAEEAKSTPMGNAVKGKMNGGGQDVILKTSMGDIYIRTQK</sequence>
<evidence type="ECO:0000313" key="3">
    <source>
        <dbReference type="EMBL" id="RKF30033.1"/>
    </source>
</evidence>
<dbReference type="Proteomes" id="UP000286402">
    <property type="component" value="Unassembled WGS sequence"/>
</dbReference>
<dbReference type="EMBL" id="MCAQ01000030">
    <property type="protein sequence ID" value="RKF30033.1"/>
    <property type="molecule type" value="Genomic_DNA"/>
</dbReference>
<comment type="caution">
    <text evidence="3">The sequence shown here is derived from an EMBL/GenBank/DDBJ whole genome shotgun (WGS) entry which is preliminary data.</text>
</comment>
<gene>
    <name evidence="3" type="ORF">BCY89_19665</name>
</gene>
<dbReference type="PANTHER" id="PTHR34094:SF1">
    <property type="entry name" value="PROTEIN FAM185A"/>
    <property type="match status" value="1"/>
</dbReference>
<organism evidence="3 4">
    <name type="scientific">Sphingobacterium siyangense</name>
    <dbReference type="NCBI Taxonomy" id="459529"/>
    <lineage>
        <taxon>Bacteria</taxon>
        <taxon>Pseudomonadati</taxon>
        <taxon>Bacteroidota</taxon>
        <taxon>Sphingobacteriia</taxon>
        <taxon>Sphingobacteriales</taxon>
        <taxon>Sphingobacteriaceae</taxon>
        <taxon>Sphingobacterium</taxon>
    </lineage>
</organism>
<name>A0A420FAN5_9SPHI</name>
<proteinExistence type="predicted"/>
<evidence type="ECO:0000259" key="2">
    <source>
        <dbReference type="Pfam" id="PF13349"/>
    </source>
</evidence>
<dbReference type="RefSeq" id="WP_120336566.1">
    <property type="nucleotide sequence ID" value="NZ_MCAQ01000030.1"/>
</dbReference>
<evidence type="ECO:0000256" key="1">
    <source>
        <dbReference type="SAM" id="SignalP"/>
    </source>
</evidence>
<accession>A0A420FAN5</accession>
<feature type="chain" id="PRO_5019241316" description="DUF4097 domain-containing protein" evidence="1">
    <location>
        <begin position="22"/>
        <end position="310"/>
    </location>
</feature>
<keyword evidence="4" id="KW-1185">Reference proteome</keyword>
<dbReference type="Pfam" id="PF13349">
    <property type="entry name" value="DUF4097"/>
    <property type="match status" value="1"/>
</dbReference>
<keyword evidence="1" id="KW-0732">Signal</keyword>
<feature type="signal peptide" evidence="1">
    <location>
        <begin position="1"/>
        <end position="21"/>
    </location>
</feature>
<dbReference type="PANTHER" id="PTHR34094">
    <property type="match status" value="1"/>
</dbReference>
<reference evidence="3 4" key="1">
    <citation type="submission" date="2016-07" db="EMBL/GenBank/DDBJ databases">
        <title>Genome analysis of Sphingobacterium siyangense T12B17.</title>
        <authorList>
            <person name="Xu D."/>
            <person name="Su Y."/>
            <person name="Zheng S."/>
        </authorList>
    </citation>
    <scope>NUCLEOTIDE SEQUENCE [LARGE SCALE GENOMIC DNA]</scope>
    <source>
        <strain evidence="3 4">T12B17</strain>
    </source>
</reference>
<feature type="domain" description="DUF4097" evidence="2">
    <location>
        <begin position="182"/>
        <end position="306"/>
    </location>
</feature>
<dbReference type="AlphaFoldDB" id="A0A420FAN5"/>
<dbReference type="InterPro" id="IPR025164">
    <property type="entry name" value="Toastrack_DUF4097"/>
</dbReference>
<evidence type="ECO:0000313" key="4">
    <source>
        <dbReference type="Proteomes" id="UP000286402"/>
    </source>
</evidence>